<dbReference type="RefSeq" id="WP_332921547.1">
    <property type="nucleotide sequence ID" value="NZ_AP025293.1"/>
</dbReference>
<evidence type="ECO:0000259" key="1">
    <source>
        <dbReference type="Pfam" id="PF07883"/>
    </source>
</evidence>
<gene>
    <name evidence="2" type="ORF">PEPS_32160</name>
</gene>
<dbReference type="SUPFAM" id="SSF51182">
    <property type="entry name" value="RmlC-like cupins"/>
    <property type="match status" value="1"/>
</dbReference>
<keyword evidence="3" id="KW-1185">Reference proteome</keyword>
<proteinExistence type="predicted"/>
<dbReference type="InterPro" id="IPR013096">
    <property type="entry name" value="Cupin_2"/>
</dbReference>
<evidence type="ECO:0000313" key="2">
    <source>
        <dbReference type="EMBL" id="BDD00936.1"/>
    </source>
</evidence>
<accession>A0ABM7VIX8</accession>
<dbReference type="InterPro" id="IPR052535">
    <property type="entry name" value="Bacilysin_H2HPP_isomerase"/>
</dbReference>
<dbReference type="InterPro" id="IPR011051">
    <property type="entry name" value="RmlC_Cupin_sf"/>
</dbReference>
<geneLocation type="plasmid" evidence="2 3">
    <name>pPP1</name>
</geneLocation>
<dbReference type="PANTHER" id="PTHR40112">
    <property type="entry name" value="H2HPP ISOMERASE"/>
    <property type="match status" value="1"/>
</dbReference>
<dbReference type="Gene3D" id="2.60.120.10">
    <property type="entry name" value="Jelly Rolls"/>
    <property type="match status" value="1"/>
</dbReference>
<dbReference type="InterPro" id="IPR014710">
    <property type="entry name" value="RmlC-like_jellyroll"/>
</dbReference>
<protein>
    <submittedName>
        <fullName evidence="2">Cupin</fullName>
    </submittedName>
</protein>
<dbReference type="CDD" id="cd02238">
    <property type="entry name" value="cupin_KdgF"/>
    <property type="match status" value="1"/>
</dbReference>
<dbReference type="PANTHER" id="PTHR40112:SF1">
    <property type="entry name" value="H2HPP ISOMERASE"/>
    <property type="match status" value="1"/>
</dbReference>
<sequence length="125" mass="13710">MKKVQSEAFFLDAENEWEVLGGGISRKIMGYDESIMMVKVNFEKGSIGTPHQHIHSQTTYVVSGSFEMDVDGKKQVLNGGDSFYIAPDLMHSAVCLEAGMLIDVFSPVREDFLDGTKPAYLGGGK</sequence>
<name>A0ABM7VIX8_9BACT</name>
<dbReference type="Pfam" id="PF07883">
    <property type="entry name" value="Cupin_2"/>
    <property type="match status" value="1"/>
</dbReference>
<dbReference type="EMBL" id="AP025293">
    <property type="protein sequence ID" value="BDD00936.1"/>
    <property type="molecule type" value="Genomic_DNA"/>
</dbReference>
<dbReference type="Proteomes" id="UP001354989">
    <property type="component" value="Plasmid pPP1"/>
</dbReference>
<keyword evidence="2" id="KW-0614">Plasmid</keyword>
<organism evidence="2 3">
    <name type="scientific">Persicobacter psychrovividus</name>
    <dbReference type="NCBI Taxonomy" id="387638"/>
    <lineage>
        <taxon>Bacteria</taxon>
        <taxon>Pseudomonadati</taxon>
        <taxon>Bacteroidota</taxon>
        <taxon>Cytophagia</taxon>
        <taxon>Cytophagales</taxon>
        <taxon>Persicobacteraceae</taxon>
        <taxon>Persicobacter</taxon>
    </lineage>
</organism>
<reference evidence="2 3" key="1">
    <citation type="submission" date="2021-12" db="EMBL/GenBank/DDBJ databases">
        <title>Genome sequencing of bacteria with rrn-lacking chromosome and rrn-plasmid.</title>
        <authorList>
            <person name="Anda M."/>
            <person name="Iwasaki W."/>
        </authorList>
    </citation>
    <scope>NUCLEOTIDE SEQUENCE [LARGE SCALE GENOMIC DNA]</scope>
    <source>
        <strain evidence="2 3">NBRC 101262</strain>
        <plasmid evidence="2 3">pPP1</plasmid>
    </source>
</reference>
<feature type="domain" description="Cupin type-2" evidence="1">
    <location>
        <begin position="40"/>
        <end position="97"/>
    </location>
</feature>
<evidence type="ECO:0000313" key="3">
    <source>
        <dbReference type="Proteomes" id="UP001354989"/>
    </source>
</evidence>